<organism evidence="2 3">
    <name type="scientific">Chaetomium fimeti</name>
    <dbReference type="NCBI Taxonomy" id="1854472"/>
    <lineage>
        <taxon>Eukaryota</taxon>
        <taxon>Fungi</taxon>
        <taxon>Dikarya</taxon>
        <taxon>Ascomycota</taxon>
        <taxon>Pezizomycotina</taxon>
        <taxon>Sordariomycetes</taxon>
        <taxon>Sordariomycetidae</taxon>
        <taxon>Sordariales</taxon>
        <taxon>Chaetomiaceae</taxon>
        <taxon>Chaetomium</taxon>
    </lineage>
</organism>
<sequence>MSPLIFSCVICGWPIFDEHGSVSWMNEFRGLCSTWQRGVYVSGVGLYSDPQSAAFIAPPDPEGRWDDPGYTSPRRDRLGVLAYGELHGKRGFVFHDACWSLVKQLYHPAPVPLQRLLQVMDSLPKIWTGHSLDWGHDYGGLAILQDQKDYFPWEYLRFTDRDFEGDPHTAYRVNPLAHSEVEGILAEAPQAPPSRDSLLSIESSSSGRDPFVLLPGELCSAIAAYLPTPDVLNARRASRSFWLIFDSQQFWASRFKGKASERSWLFEVAQDLETSGGVGGRDWRWLYHRTLDAHLEPGVRNRKRIWGLVQHVADISTLSWNELPVVLPIPWQTSSLPENISPKRPWISAAGSIRAWGHKFSKLQQACARFKLQRVAMRMDVITQIAASTVRFGGCVYIAGLSLTAANGEVLQLGYKAGGREPSLQLQGAALTGFNLAVGLGGIQALQCVSGSDTERQLSAWLGSPHNVPRTERLRRVITSGQTMVLEVGFDGFRMVSFALCRQPTGPQPKGPPKGPRTDGDEILRDTAIWYPHLPPPDLDLNEDFLVAPDVYRSGFRPLFWTRFGGPGGIYLANLVKINITHVVSRMDFIFNRPGAPTDCRTFGRIHIDNSAEESEDEDDKPIEFPIDGPGGEVIHKIEICQAFFTADWIDREGYLALLKIHTNRGRTCEIGKKPKAGKKPNVEKEFVAAPGTAITGFYGAREIHLRSGITSFGVITEPLLKA</sequence>
<dbReference type="Pfam" id="PF24539">
    <property type="entry name" value="DUF7600"/>
    <property type="match status" value="1"/>
</dbReference>
<feature type="domain" description="F-box" evidence="1">
    <location>
        <begin position="208"/>
        <end position="254"/>
    </location>
</feature>
<evidence type="ECO:0000313" key="2">
    <source>
        <dbReference type="EMBL" id="KAK3294182.1"/>
    </source>
</evidence>
<accession>A0AAE0LQX9</accession>
<evidence type="ECO:0000259" key="1">
    <source>
        <dbReference type="PROSITE" id="PS50181"/>
    </source>
</evidence>
<dbReference type="InterPro" id="IPR036404">
    <property type="entry name" value="Jacalin-like_lectin_dom_sf"/>
</dbReference>
<evidence type="ECO:0000313" key="3">
    <source>
        <dbReference type="Proteomes" id="UP001278766"/>
    </source>
</evidence>
<dbReference type="InterPro" id="IPR056021">
    <property type="entry name" value="DUF7600"/>
</dbReference>
<dbReference type="EMBL" id="JAUEPN010000005">
    <property type="protein sequence ID" value="KAK3294182.1"/>
    <property type="molecule type" value="Genomic_DNA"/>
</dbReference>
<proteinExistence type="predicted"/>
<dbReference type="GeneID" id="87840984"/>
<dbReference type="Proteomes" id="UP001278766">
    <property type="component" value="Unassembled WGS sequence"/>
</dbReference>
<reference evidence="2" key="1">
    <citation type="journal article" date="2023" name="Mol. Phylogenet. Evol.">
        <title>Genome-scale phylogeny and comparative genomics of the fungal order Sordariales.</title>
        <authorList>
            <person name="Hensen N."/>
            <person name="Bonometti L."/>
            <person name="Westerberg I."/>
            <person name="Brannstrom I.O."/>
            <person name="Guillou S."/>
            <person name="Cros-Aarteil S."/>
            <person name="Calhoun S."/>
            <person name="Haridas S."/>
            <person name="Kuo A."/>
            <person name="Mondo S."/>
            <person name="Pangilinan J."/>
            <person name="Riley R."/>
            <person name="LaButti K."/>
            <person name="Andreopoulos B."/>
            <person name="Lipzen A."/>
            <person name="Chen C."/>
            <person name="Yan M."/>
            <person name="Daum C."/>
            <person name="Ng V."/>
            <person name="Clum A."/>
            <person name="Steindorff A."/>
            <person name="Ohm R.A."/>
            <person name="Martin F."/>
            <person name="Silar P."/>
            <person name="Natvig D.O."/>
            <person name="Lalanne C."/>
            <person name="Gautier V."/>
            <person name="Ament-Velasquez S.L."/>
            <person name="Kruys A."/>
            <person name="Hutchinson M.I."/>
            <person name="Powell A.J."/>
            <person name="Barry K."/>
            <person name="Miller A.N."/>
            <person name="Grigoriev I.V."/>
            <person name="Debuchy R."/>
            <person name="Gladieux P."/>
            <person name="Hiltunen Thoren M."/>
            <person name="Johannesson H."/>
        </authorList>
    </citation>
    <scope>NUCLEOTIDE SEQUENCE</scope>
    <source>
        <strain evidence="2">CBS 168.71</strain>
    </source>
</reference>
<dbReference type="RefSeq" id="XP_062657696.1">
    <property type="nucleotide sequence ID" value="XM_062804036.1"/>
</dbReference>
<reference evidence="2" key="2">
    <citation type="submission" date="2023-06" db="EMBL/GenBank/DDBJ databases">
        <authorList>
            <consortium name="Lawrence Berkeley National Laboratory"/>
            <person name="Haridas S."/>
            <person name="Hensen N."/>
            <person name="Bonometti L."/>
            <person name="Westerberg I."/>
            <person name="Brannstrom I.O."/>
            <person name="Guillou S."/>
            <person name="Cros-Aarteil S."/>
            <person name="Calhoun S."/>
            <person name="Kuo A."/>
            <person name="Mondo S."/>
            <person name="Pangilinan J."/>
            <person name="Riley R."/>
            <person name="Labutti K."/>
            <person name="Andreopoulos B."/>
            <person name="Lipzen A."/>
            <person name="Chen C."/>
            <person name="Yanf M."/>
            <person name="Daum C."/>
            <person name="Ng V."/>
            <person name="Clum A."/>
            <person name="Steindorff A."/>
            <person name="Ohm R."/>
            <person name="Martin F."/>
            <person name="Silar P."/>
            <person name="Natvig D."/>
            <person name="Lalanne C."/>
            <person name="Gautier V."/>
            <person name="Ament-Velasquez S.L."/>
            <person name="Kruys A."/>
            <person name="Hutchinson M.I."/>
            <person name="Powell A.J."/>
            <person name="Barry K."/>
            <person name="Miller A.N."/>
            <person name="Grigoriev I.V."/>
            <person name="Debuchy R."/>
            <person name="Gladieux P."/>
            <person name="Thoren M.H."/>
            <person name="Johannesson H."/>
        </authorList>
    </citation>
    <scope>NUCLEOTIDE SEQUENCE</scope>
    <source>
        <strain evidence="2">CBS 168.71</strain>
    </source>
</reference>
<name>A0AAE0LQX9_9PEZI</name>
<dbReference type="SUPFAM" id="SSF51101">
    <property type="entry name" value="Mannose-binding lectins"/>
    <property type="match status" value="1"/>
</dbReference>
<dbReference type="InterPro" id="IPR001810">
    <property type="entry name" value="F-box_dom"/>
</dbReference>
<dbReference type="InterPro" id="IPR036047">
    <property type="entry name" value="F-box-like_dom_sf"/>
</dbReference>
<protein>
    <recommendedName>
        <fullName evidence="1">F-box domain-containing protein</fullName>
    </recommendedName>
</protein>
<comment type="caution">
    <text evidence="2">The sequence shown here is derived from an EMBL/GenBank/DDBJ whole genome shotgun (WGS) entry which is preliminary data.</text>
</comment>
<dbReference type="SUPFAM" id="SSF81383">
    <property type="entry name" value="F-box domain"/>
    <property type="match status" value="1"/>
</dbReference>
<gene>
    <name evidence="2" type="ORF">B0H64DRAFT_400073</name>
</gene>
<dbReference type="PROSITE" id="PS50181">
    <property type="entry name" value="FBOX"/>
    <property type="match status" value="1"/>
</dbReference>
<keyword evidence="3" id="KW-1185">Reference proteome</keyword>
<dbReference type="AlphaFoldDB" id="A0AAE0LQX9"/>
<dbReference type="Gene3D" id="1.20.1280.50">
    <property type="match status" value="1"/>
</dbReference>